<dbReference type="Gene3D" id="3.10.520.10">
    <property type="entry name" value="ApbE-like domains"/>
    <property type="match status" value="1"/>
</dbReference>
<dbReference type="Proteomes" id="UP000197290">
    <property type="component" value="Unassembled WGS sequence"/>
</dbReference>
<comment type="caution">
    <text evidence="12">The sequence shown here is derived from an EMBL/GenBank/DDBJ whole genome shotgun (WGS) entry which is preliminary data.</text>
</comment>
<evidence type="ECO:0000256" key="9">
    <source>
        <dbReference type="ARBA" id="ARBA00048540"/>
    </source>
</evidence>
<evidence type="ECO:0000313" key="12">
    <source>
        <dbReference type="EMBL" id="OWK30269.1"/>
    </source>
</evidence>
<feature type="binding site" evidence="11">
    <location>
        <position position="165"/>
    </location>
    <ligand>
        <name>Mg(2+)</name>
        <dbReference type="ChEBI" id="CHEBI:18420"/>
    </ligand>
</feature>
<keyword evidence="12" id="KW-0449">Lipoprotein</keyword>
<evidence type="ECO:0000256" key="1">
    <source>
        <dbReference type="ARBA" id="ARBA00011955"/>
    </source>
</evidence>
<keyword evidence="5 10" id="KW-0479">Metal-binding</keyword>
<dbReference type="PANTHER" id="PTHR30040:SF2">
    <property type="entry name" value="FAD:PROTEIN FMN TRANSFERASE"/>
    <property type="match status" value="1"/>
</dbReference>
<evidence type="ECO:0000256" key="2">
    <source>
        <dbReference type="ARBA" id="ARBA00016337"/>
    </source>
</evidence>
<organism evidence="12 13">
    <name type="scientific">Sphingomonas dokdonensis</name>
    <dbReference type="NCBI Taxonomy" id="344880"/>
    <lineage>
        <taxon>Bacteria</taxon>
        <taxon>Pseudomonadati</taxon>
        <taxon>Pseudomonadota</taxon>
        <taxon>Alphaproteobacteria</taxon>
        <taxon>Sphingomonadales</taxon>
        <taxon>Sphingomonadaceae</taxon>
        <taxon>Sphingomonas</taxon>
    </lineage>
</organism>
<keyword evidence="13" id="KW-1185">Reference proteome</keyword>
<accession>A0A245ZKK6</accession>
<dbReference type="PANTHER" id="PTHR30040">
    <property type="entry name" value="THIAMINE BIOSYNTHESIS LIPOPROTEIN APBE"/>
    <property type="match status" value="1"/>
</dbReference>
<reference evidence="12 13" key="1">
    <citation type="submission" date="2017-03" db="EMBL/GenBank/DDBJ databases">
        <title>Genome sequence of Sphingomonas dokdonensis DSM 21029.</title>
        <authorList>
            <person name="Poehlein A."/>
            <person name="Wuebbeler J.H."/>
            <person name="Steinbuechel A."/>
            <person name="Daniel R."/>
        </authorList>
    </citation>
    <scope>NUCLEOTIDE SEQUENCE [LARGE SCALE GENOMIC DNA]</scope>
    <source>
        <strain evidence="12 13">DSM 21029</strain>
    </source>
</reference>
<dbReference type="GO" id="GO:0016740">
    <property type="term" value="F:transferase activity"/>
    <property type="evidence" value="ECO:0007669"/>
    <property type="project" value="UniProtKB-UniRule"/>
</dbReference>
<evidence type="ECO:0000256" key="4">
    <source>
        <dbReference type="ARBA" id="ARBA00022679"/>
    </source>
</evidence>
<dbReference type="PIRSF" id="PIRSF006268">
    <property type="entry name" value="ApbE"/>
    <property type="match status" value="1"/>
</dbReference>
<keyword evidence="3 10" id="KW-0285">Flavoprotein</keyword>
<evidence type="ECO:0000256" key="3">
    <source>
        <dbReference type="ARBA" id="ARBA00022630"/>
    </source>
</evidence>
<dbReference type="EMBL" id="NBBI01000003">
    <property type="protein sequence ID" value="OWK30269.1"/>
    <property type="molecule type" value="Genomic_DNA"/>
</dbReference>
<name>A0A245ZKK6_9SPHN</name>
<dbReference type="InterPro" id="IPR024932">
    <property type="entry name" value="ApbE"/>
</dbReference>
<comment type="cofactor">
    <cofactor evidence="11">
        <name>Mg(2+)</name>
        <dbReference type="ChEBI" id="CHEBI:18420"/>
    </cofactor>
    <cofactor evidence="11">
        <name>Mn(2+)</name>
        <dbReference type="ChEBI" id="CHEBI:29035"/>
    </cofactor>
    <text evidence="11">Magnesium. Can also use manganese.</text>
</comment>
<evidence type="ECO:0000256" key="6">
    <source>
        <dbReference type="ARBA" id="ARBA00022827"/>
    </source>
</evidence>
<keyword evidence="7 10" id="KW-0460">Magnesium</keyword>
<comment type="catalytic activity">
    <reaction evidence="9 10">
        <text>L-threonyl-[protein] + FAD = FMN-L-threonyl-[protein] + AMP + H(+)</text>
        <dbReference type="Rhea" id="RHEA:36847"/>
        <dbReference type="Rhea" id="RHEA-COMP:11060"/>
        <dbReference type="Rhea" id="RHEA-COMP:11061"/>
        <dbReference type="ChEBI" id="CHEBI:15378"/>
        <dbReference type="ChEBI" id="CHEBI:30013"/>
        <dbReference type="ChEBI" id="CHEBI:57692"/>
        <dbReference type="ChEBI" id="CHEBI:74257"/>
        <dbReference type="ChEBI" id="CHEBI:456215"/>
        <dbReference type="EC" id="2.7.1.180"/>
    </reaction>
</comment>
<dbReference type="RefSeq" id="WP_245829354.1">
    <property type="nucleotide sequence ID" value="NZ_NBBI01000003.1"/>
</dbReference>
<dbReference type="SUPFAM" id="SSF143631">
    <property type="entry name" value="ApbE-like"/>
    <property type="match status" value="1"/>
</dbReference>
<proteinExistence type="inferred from homology"/>
<dbReference type="AlphaFoldDB" id="A0A245ZKK6"/>
<dbReference type="InterPro" id="IPR003374">
    <property type="entry name" value="ApbE-like_sf"/>
</dbReference>
<evidence type="ECO:0000256" key="10">
    <source>
        <dbReference type="PIRNR" id="PIRNR006268"/>
    </source>
</evidence>
<gene>
    <name evidence="12" type="primary">apbE</name>
    <name evidence="12" type="ORF">SPDO_19540</name>
</gene>
<evidence type="ECO:0000313" key="13">
    <source>
        <dbReference type="Proteomes" id="UP000197290"/>
    </source>
</evidence>
<dbReference type="GO" id="GO:0046872">
    <property type="term" value="F:metal ion binding"/>
    <property type="evidence" value="ECO:0007669"/>
    <property type="project" value="UniProtKB-UniRule"/>
</dbReference>
<evidence type="ECO:0000256" key="7">
    <source>
        <dbReference type="ARBA" id="ARBA00022842"/>
    </source>
</evidence>
<feature type="binding site" evidence="11">
    <location>
        <position position="272"/>
    </location>
    <ligand>
        <name>Mg(2+)</name>
        <dbReference type="ChEBI" id="CHEBI:18420"/>
    </ligand>
</feature>
<feature type="binding site" evidence="11">
    <location>
        <position position="268"/>
    </location>
    <ligand>
        <name>Mg(2+)</name>
        <dbReference type="ChEBI" id="CHEBI:18420"/>
    </ligand>
</feature>
<evidence type="ECO:0000256" key="11">
    <source>
        <dbReference type="PIRSR" id="PIRSR006268-2"/>
    </source>
</evidence>
<sequence length="317" mass="33767">MSPIDPAALAGWDPRAAVMELGGATMGTRWRVRFAAPLRLDLAALTRAIEAMLDGIVAEVSHWVPESLLSRFNKSPVGRWMALPPDFATVMAAALELAATTDGAFDPAVGALADLWGYGPTPRVGTPDEAAIAGVVAAGGWRQLHFDPAARRLQRLSDVQLDLSGIAKGHAVDRLAAVLAAHDIRHGLVEIGGEFVGFGMRPDGDPWWVELETPGMVATPIRVALHQLAVATSGDYVRGRHTIDPRKGRPVEHALAVSVVHRSAMLADGWATALGVVAPDEMIALAKARGLMVRALIRQRDGVREWISPALASLIED</sequence>
<dbReference type="EC" id="2.7.1.180" evidence="1 10"/>
<keyword evidence="6 10" id="KW-0274">FAD</keyword>
<comment type="similarity">
    <text evidence="10">Belongs to the ApbE family.</text>
</comment>
<evidence type="ECO:0000256" key="8">
    <source>
        <dbReference type="ARBA" id="ARBA00031306"/>
    </source>
</evidence>
<keyword evidence="4 10" id="KW-0808">Transferase</keyword>
<dbReference type="Pfam" id="PF02424">
    <property type="entry name" value="ApbE"/>
    <property type="match status" value="1"/>
</dbReference>
<evidence type="ECO:0000256" key="5">
    <source>
        <dbReference type="ARBA" id="ARBA00022723"/>
    </source>
</evidence>
<protein>
    <recommendedName>
        <fullName evidence="2 10">FAD:protein FMN transferase</fullName>
        <ecNumber evidence="1 10">2.7.1.180</ecNumber>
    </recommendedName>
    <alternativeName>
        <fullName evidence="8 10">Flavin transferase</fullName>
    </alternativeName>
</protein>